<reference evidence="14 15" key="1">
    <citation type="submission" date="2023-12" db="EMBL/GenBank/DDBJ databases">
        <title>Amycolatopsis sp. V23-08.</title>
        <authorList>
            <person name="Somphong A."/>
        </authorList>
    </citation>
    <scope>NUCLEOTIDE SEQUENCE [LARGE SCALE GENOMIC DNA]</scope>
    <source>
        <strain evidence="14 15">V23-08</strain>
    </source>
</reference>
<comment type="catalytic activity">
    <reaction evidence="1">
        <text>ATP + protein L-histidine = ADP + protein N-phospho-L-histidine.</text>
        <dbReference type="EC" id="2.7.13.3"/>
    </reaction>
</comment>
<dbReference type="PROSITE" id="PS50109">
    <property type="entry name" value="HIS_KIN"/>
    <property type="match status" value="1"/>
</dbReference>
<evidence type="ECO:0000256" key="1">
    <source>
        <dbReference type="ARBA" id="ARBA00000085"/>
    </source>
</evidence>
<evidence type="ECO:0000313" key="15">
    <source>
        <dbReference type="Proteomes" id="UP001304298"/>
    </source>
</evidence>
<comment type="caution">
    <text evidence="14">The sequence shown here is derived from an EMBL/GenBank/DDBJ whole genome shotgun (WGS) entry which is preliminary data.</text>
</comment>
<organism evidence="14 15">
    <name type="scientific">Amycolatopsis heterodermiae</name>
    <dbReference type="NCBI Taxonomy" id="3110235"/>
    <lineage>
        <taxon>Bacteria</taxon>
        <taxon>Bacillati</taxon>
        <taxon>Actinomycetota</taxon>
        <taxon>Actinomycetes</taxon>
        <taxon>Pseudonocardiales</taxon>
        <taxon>Pseudonocardiaceae</taxon>
        <taxon>Amycolatopsis</taxon>
    </lineage>
</organism>
<sequence>MRRRIILLAVAAALLATSLFGIPLAVGVASYFTQDERTELERTADAAALSIADDVLAHRALPEFPGSGENTTGLYSPAGTLVSGSGPGTADPVVSRAGDGEVATGEVGPDLVVAVPILQDDRLTGVVRASTPRAEGYQKIAVSWLAMAGLAAAAVALTWLLAARLAARVAGPLEHLSAAAGRLGDGDFSIRAPVSGIGEIDQLGGALDQAAARIADVLDRQRALAADASHQLRTPLAGLRLQLESALDPPGQDLEAAVAAAIATTDRLETTIDDLVTLATRPPEDRGVIEPDVLLRDVVAGWRNLLANQGRRLVTAPEADGRPRAAEAAVRQIIGVLLDNAVVHGRGTVTIATRDSAEAFAIDVTDEGHGPPEGPDLFTRGHSGAGGSGIGLALARDLAEAEGGRLWLSRPAPTTFTLLLPPAPTAHPNPR</sequence>
<proteinExistence type="predicted"/>
<keyword evidence="6 11" id="KW-0812">Transmembrane</keyword>
<feature type="domain" description="HAMP" evidence="13">
    <location>
        <begin position="167"/>
        <end position="219"/>
    </location>
</feature>
<dbReference type="EMBL" id="JAYFSI010000002">
    <property type="protein sequence ID" value="MEA5360879.1"/>
    <property type="molecule type" value="Genomic_DNA"/>
</dbReference>
<feature type="domain" description="Histidine kinase" evidence="12">
    <location>
        <begin position="227"/>
        <end position="424"/>
    </location>
</feature>
<dbReference type="PANTHER" id="PTHR45436:SF5">
    <property type="entry name" value="SENSOR HISTIDINE KINASE TRCS"/>
    <property type="match status" value="1"/>
</dbReference>
<dbReference type="PANTHER" id="PTHR45436">
    <property type="entry name" value="SENSOR HISTIDINE KINASE YKOH"/>
    <property type="match status" value="1"/>
</dbReference>
<evidence type="ECO:0000259" key="12">
    <source>
        <dbReference type="PROSITE" id="PS50109"/>
    </source>
</evidence>
<dbReference type="InterPro" id="IPR003594">
    <property type="entry name" value="HATPase_dom"/>
</dbReference>
<keyword evidence="7 14" id="KW-0418">Kinase</keyword>
<evidence type="ECO:0000256" key="10">
    <source>
        <dbReference type="ARBA" id="ARBA00023136"/>
    </source>
</evidence>
<evidence type="ECO:0000256" key="5">
    <source>
        <dbReference type="ARBA" id="ARBA00022679"/>
    </source>
</evidence>
<dbReference type="EC" id="2.7.13.3" evidence="3"/>
<evidence type="ECO:0000256" key="11">
    <source>
        <dbReference type="SAM" id="Phobius"/>
    </source>
</evidence>
<keyword evidence="8 11" id="KW-1133">Transmembrane helix</keyword>
<dbReference type="GO" id="GO:0016301">
    <property type="term" value="F:kinase activity"/>
    <property type="evidence" value="ECO:0007669"/>
    <property type="project" value="UniProtKB-KW"/>
</dbReference>
<dbReference type="InterPro" id="IPR004358">
    <property type="entry name" value="Sig_transdc_His_kin-like_C"/>
</dbReference>
<dbReference type="SMART" id="SM00388">
    <property type="entry name" value="HisKA"/>
    <property type="match status" value="1"/>
</dbReference>
<dbReference type="InterPro" id="IPR050428">
    <property type="entry name" value="TCS_sensor_his_kinase"/>
</dbReference>
<dbReference type="SMART" id="SM00304">
    <property type="entry name" value="HAMP"/>
    <property type="match status" value="1"/>
</dbReference>
<dbReference type="SMART" id="SM00387">
    <property type="entry name" value="HATPase_c"/>
    <property type="match status" value="1"/>
</dbReference>
<dbReference type="Gene3D" id="1.10.287.130">
    <property type="match status" value="1"/>
</dbReference>
<dbReference type="PROSITE" id="PS50885">
    <property type="entry name" value="HAMP"/>
    <property type="match status" value="1"/>
</dbReference>
<keyword evidence="4" id="KW-0597">Phosphoprotein</keyword>
<protein>
    <recommendedName>
        <fullName evidence="3">histidine kinase</fullName>
        <ecNumber evidence="3">2.7.13.3</ecNumber>
    </recommendedName>
</protein>
<dbReference type="SUPFAM" id="SSF47384">
    <property type="entry name" value="Homodimeric domain of signal transducing histidine kinase"/>
    <property type="match status" value="1"/>
</dbReference>
<dbReference type="InterPro" id="IPR036890">
    <property type="entry name" value="HATPase_C_sf"/>
</dbReference>
<keyword evidence="9" id="KW-0902">Two-component regulatory system</keyword>
<dbReference type="Gene3D" id="6.10.340.10">
    <property type="match status" value="1"/>
</dbReference>
<keyword evidence="10 11" id="KW-0472">Membrane</keyword>
<gene>
    <name evidence="14" type="ORF">VA596_15130</name>
</gene>
<dbReference type="Pfam" id="PF00512">
    <property type="entry name" value="HisKA"/>
    <property type="match status" value="1"/>
</dbReference>
<comment type="subcellular location">
    <subcellularLocation>
        <location evidence="2">Cell membrane</location>
    </subcellularLocation>
</comment>
<dbReference type="InterPro" id="IPR036097">
    <property type="entry name" value="HisK_dim/P_sf"/>
</dbReference>
<dbReference type="CDD" id="cd00082">
    <property type="entry name" value="HisKA"/>
    <property type="match status" value="1"/>
</dbReference>
<dbReference type="RefSeq" id="WP_323327404.1">
    <property type="nucleotide sequence ID" value="NZ_JAYFSI010000002.1"/>
</dbReference>
<dbReference type="CDD" id="cd06225">
    <property type="entry name" value="HAMP"/>
    <property type="match status" value="1"/>
</dbReference>
<dbReference type="InterPro" id="IPR003661">
    <property type="entry name" value="HisK_dim/P_dom"/>
</dbReference>
<evidence type="ECO:0000313" key="14">
    <source>
        <dbReference type="EMBL" id="MEA5360879.1"/>
    </source>
</evidence>
<evidence type="ECO:0000259" key="13">
    <source>
        <dbReference type="PROSITE" id="PS50885"/>
    </source>
</evidence>
<evidence type="ECO:0000256" key="2">
    <source>
        <dbReference type="ARBA" id="ARBA00004236"/>
    </source>
</evidence>
<accession>A0ABU5R5D1</accession>
<dbReference type="Gene3D" id="3.30.565.10">
    <property type="entry name" value="Histidine kinase-like ATPase, C-terminal domain"/>
    <property type="match status" value="1"/>
</dbReference>
<evidence type="ECO:0000256" key="6">
    <source>
        <dbReference type="ARBA" id="ARBA00022692"/>
    </source>
</evidence>
<keyword evidence="15" id="KW-1185">Reference proteome</keyword>
<evidence type="ECO:0000256" key="8">
    <source>
        <dbReference type="ARBA" id="ARBA00022989"/>
    </source>
</evidence>
<name>A0ABU5R5D1_9PSEU</name>
<evidence type="ECO:0000256" key="4">
    <source>
        <dbReference type="ARBA" id="ARBA00022553"/>
    </source>
</evidence>
<dbReference type="SUPFAM" id="SSF158472">
    <property type="entry name" value="HAMP domain-like"/>
    <property type="match status" value="1"/>
</dbReference>
<evidence type="ECO:0000256" key="3">
    <source>
        <dbReference type="ARBA" id="ARBA00012438"/>
    </source>
</evidence>
<dbReference type="PRINTS" id="PR00344">
    <property type="entry name" value="BCTRLSENSOR"/>
</dbReference>
<feature type="transmembrane region" description="Helical" evidence="11">
    <location>
        <begin position="141"/>
        <end position="162"/>
    </location>
</feature>
<dbReference type="Pfam" id="PF00672">
    <property type="entry name" value="HAMP"/>
    <property type="match status" value="1"/>
</dbReference>
<dbReference type="Proteomes" id="UP001304298">
    <property type="component" value="Unassembled WGS sequence"/>
</dbReference>
<dbReference type="InterPro" id="IPR005467">
    <property type="entry name" value="His_kinase_dom"/>
</dbReference>
<evidence type="ECO:0000256" key="7">
    <source>
        <dbReference type="ARBA" id="ARBA00022777"/>
    </source>
</evidence>
<evidence type="ECO:0000256" key="9">
    <source>
        <dbReference type="ARBA" id="ARBA00023012"/>
    </source>
</evidence>
<keyword evidence="5" id="KW-0808">Transferase</keyword>
<dbReference type="SUPFAM" id="SSF55874">
    <property type="entry name" value="ATPase domain of HSP90 chaperone/DNA topoisomerase II/histidine kinase"/>
    <property type="match status" value="1"/>
</dbReference>
<dbReference type="Pfam" id="PF02518">
    <property type="entry name" value="HATPase_c"/>
    <property type="match status" value="1"/>
</dbReference>
<dbReference type="InterPro" id="IPR003660">
    <property type="entry name" value="HAMP_dom"/>
</dbReference>